<evidence type="ECO:0000313" key="2">
    <source>
        <dbReference type="Proteomes" id="UP000233556"/>
    </source>
</evidence>
<sequence>MMEEERRESIDHNGKIPKLITSELELPRDLGVLVDSKLTMSQQRAFVAKKANGILGCIKKSVASRLREVILPLYSALVRPHLEYCVQFWGPQFKKDRKLLERVQWRATKMIEGMEHLSYEERLRDLVPFNLDDSMKNLAYAPGTHTSAECPNDTLTSHGLLAVEDALLRLLHSVSSSQSDLALLIYLPKNLLEVFYGEDWCKEFTDLSTLASPSEGLHLHNVGNSAYVYTFYDEVTGLVEERRAVDVVYLDFSKTFSAVSHNILVDKLVNYRQHKWTVKRIENWLTYWTLSVVRSTKSSWRPVTTYTRD</sequence>
<dbReference type="AlphaFoldDB" id="A0A2I0U068"/>
<evidence type="ECO:0008006" key="3">
    <source>
        <dbReference type="Google" id="ProtNLM"/>
    </source>
</evidence>
<protein>
    <recommendedName>
        <fullName evidence="3">Reverse transcriptase domain-containing protein</fullName>
    </recommendedName>
</protein>
<proteinExistence type="predicted"/>
<name>A0A2I0U068_LIMLA</name>
<reference evidence="2" key="1">
    <citation type="submission" date="2017-11" db="EMBL/GenBank/DDBJ databases">
        <authorList>
            <person name="Lima N.C."/>
            <person name="Parody-Merino A.M."/>
            <person name="Battley P.F."/>
            <person name="Fidler A.E."/>
            <person name="Prosdocimi F."/>
        </authorList>
    </citation>
    <scope>NUCLEOTIDE SEQUENCE [LARGE SCALE GENOMIC DNA]</scope>
</reference>
<dbReference type="Proteomes" id="UP000233556">
    <property type="component" value="Unassembled WGS sequence"/>
</dbReference>
<gene>
    <name evidence="1" type="ORF">llap_10225</name>
</gene>
<dbReference type="PANTHER" id="PTHR33332">
    <property type="entry name" value="REVERSE TRANSCRIPTASE DOMAIN-CONTAINING PROTEIN"/>
    <property type="match status" value="1"/>
</dbReference>
<accession>A0A2I0U068</accession>
<reference evidence="2" key="2">
    <citation type="submission" date="2017-12" db="EMBL/GenBank/DDBJ databases">
        <title>Genome sequence of the Bar-tailed Godwit (Limosa lapponica baueri).</title>
        <authorList>
            <person name="Lima N.C.B."/>
            <person name="Parody-Merino A.M."/>
            <person name="Battley P.F."/>
            <person name="Fidler A.E."/>
            <person name="Prosdocimi F."/>
        </authorList>
    </citation>
    <scope>NUCLEOTIDE SEQUENCE [LARGE SCALE GENOMIC DNA]</scope>
</reference>
<keyword evidence="2" id="KW-1185">Reference proteome</keyword>
<evidence type="ECO:0000313" key="1">
    <source>
        <dbReference type="EMBL" id="PKU39474.1"/>
    </source>
</evidence>
<organism evidence="1 2">
    <name type="scientific">Limosa lapponica baueri</name>
    <dbReference type="NCBI Taxonomy" id="1758121"/>
    <lineage>
        <taxon>Eukaryota</taxon>
        <taxon>Metazoa</taxon>
        <taxon>Chordata</taxon>
        <taxon>Craniata</taxon>
        <taxon>Vertebrata</taxon>
        <taxon>Euteleostomi</taxon>
        <taxon>Archelosauria</taxon>
        <taxon>Archosauria</taxon>
        <taxon>Dinosauria</taxon>
        <taxon>Saurischia</taxon>
        <taxon>Theropoda</taxon>
        <taxon>Coelurosauria</taxon>
        <taxon>Aves</taxon>
        <taxon>Neognathae</taxon>
        <taxon>Neoaves</taxon>
        <taxon>Charadriiformes</taxon>
        <taxon>Scolopacidae</taxon>
        <taxon>Limosa</taxon>
    </lineage>
</organism>
<dbReference type="EMBL" id="KZ506478">
    <property type="protein sequence ID" value="PKU39474.1"/>
    <property type="molecule type" value="Genomic_DNA"/>
</dbReference>